<feature type="region of interest" description="Disordered" evidence="5">
    <location>
        <begin position="496"/>
        <end position="516"/>
    </location>
</feature>
<dbReference type="InterPro" id="IPR011701">
    <property type="entry name" value="MFS"/>
</dbReference>
<feature type="transmembrane region" description="Helical" evidence="6">
    <location>
        <begin position="371"/>
        <end position="395"/>
    </location>
</feature>
<feature type="transmembrane region" description="Helical" evidence="6">
    <location>
        <begin position="416"/>
        <end position="440"/>
    </location>
</feature>
<gene>
    <name evidence="8" type="ORF">GCM10023235_30050</name>
</gene>
<evidence type="ECO:0000313" key="8">
    <source>
        <dbReference type="EMBL" id="GAA4851013.1"/>
    </source>
</evidence>
<feature type="transmembrane region" description="Helical" evidence="6">
    <location>
        <begin position="155"/>
        <end position="177"/>
    </location>
</feature>
<feature type="transmembrane region" description="Helical" evidence="6">
    <location>
        <begin position="126"/>
        <end position="143"/>
    </location>
</feature>
<evidence type="ECO:0000256" key="6">
    <source>
        <dbReference type="SAM" id="Phobius"/>
    </source>
</evidence>
<feature type="transmembrane region" description="Helical" evidence="6">
    <location>
        <begin position="64"/>
        <end position="84"/>
    </location>
</feature>
<evidence type="ECO:0000256" key="5">
    <source>
        <dbReference type="SAM" id="MobiDB-lite"/>
    </source>
</evidence>
<evidence type="ECO:0000259" key="7">
    <source>
        <dbReference type="PROSITE" id="PS50850"/>
    </source>
</evidence>
<feature type="transmembrane region" description="Helical" evidence="6">
    <location>
        <begin position="183"/>
        <end position="205"/>
    </location>
</feature>
<feature type="domain" description="Major facilitator superfamily (MFS) profile" evidence="7">
    <location>
        <begin position="32"/>
        <end position="478"/>
    </location>
</feature>
<organism evidence="8 9">
    <name type="scientific">Kitasatospora terrestris</name>
    <dbReference type="NCBI Taxonomy" id="258051"/>
    <lineage>
        <taxon>Bacteria</taxon>
        <taxon>Bacillati</taxon>
        <taxon>Actinomycetota</taxon>
        <taxon>Actinomycetes</taxon>
        <taxon>Kitasatosporales</taxon>
        <taxon>Streptomycetaceae</taxon>
        <taxon>Kitasatospora</taxon>
    </lineage>
</organism>
<protein>
    <submittedName>
        <fullName evidence="8">MFS transporter</fullName>
    </submittedName>
</protein>
<feature type="transmembrane region" description="Helical" evidence="6">
    <location>
        <begin position="248"/>
        <end position="269"/>
    </location>
</feature>
<comment type="caution">
    <text evidence="8">The sequence shown here is derived from an EMBL/GenBank/DDBJ whole genome shotgun (WGS) entry which is preliminary data.</text>
</comment>
<dbReference type="InterPro" id="IPR020846">
    <property type="entry name" value="MFS_dom"/>
</dbReference>
<reference evidence="9" key="1">
    <citation type="journal article" date="2019" name="Int. J. Syst. Evol. Microbiol.">
        <title>The Global Catalogue of Microorganisms (GCM) 10K type strain sequencing project: providing services to taxonomists for standard genome sequencing and annotation.</title>
        <authorList>
            <consortium name="The Broad Institute Genomics Platform"/>
            <consortium name="The Broad Institute Genome Sequencing Center for Infectious Disease"/>
            <person name="Wu L."/>
            <person name="Ma J."/>
        </authorList>
    </citation>
    <scope>NUCLEOTIDE SEQUENCE [LARGE SCALE GENOMIC DNA]</scope>
    <source>
        <strain evidence="9">JCM 13006</strain>
    </source>
</reference>
<feature type="transmembrane region" description="Helical" evidence="6">
    <location>
        <begin position="344"/>
        <end position="365"/>
    </location>
</feature>
<keyword evidence="4 6" id="KW-0472">Membrane</keyword>
<feature type="transmembrane region" description="Helical" evidence="6">
    <location>
        <begin position="452"/>
        <end position="470"/>
    </location>
</feature>
<feature type="transmembrane region" description="Helical" evidence="6">
    <location>
        <begin position="314"/>
        <end position="332"/>
    </location>
</feature>
<evidence type="ECO:0000313" key="9">
    <source>
        <dbReference type="Proteomes" id="UP001501752"/>
    </source>
</evidence>
<accession>A0ABP9DN23</accession>
<feature type="transmembrane region" description="Helical" evidence="6">
    <location>
        <begin position="281"/>
        <end position="302"/>
    </location>
</feature>
<evidence type="ECO:0000256" key="4">
    <source>
        <dbReference type="ARBA" id="ARBA00023136"/>
    </source>
</evidence>
<keyword evidence="2 6" id="KW-0812">Transmembrane</keyword>
<name>A0ABP9DN23_9ACTN</name>
<dbReference type="Proteomes" id="UP001501752">
    <property type="component" value="Unassembled WGS sequence"/>
</dbReference>
<dbReference type="RefSeq" id="WP_345697335.1">
    <property type="nucleotide sequence ID" value="NZ_BAABIS010000001.1"/>
</dbReference>
<dbReference type="Gene3D" id="1.20.1250.20">
    <property type="entry name" value="MFS general substrate transporter like domains"/>
    <property type="match status" value="1"/>
</dbReference>
<dbReference type="PROSITE" id="PS50850">
    <property type="entry name" value="MFS"/>
    <property type="match status" value="1"/>
</dbReference>
<evidence type="ECO:0000256" key="2">
    <source>
        <dbReference type="ARBA" id="ARBA00022692"/>
    </source>
</evidence>
<keyword evidence="9" id="KW-1185">Reference proteome</keyword>
<evidence type="ECO:0000256" key="1">
    <source>
        <dbReference type="ARBA" id="ARBA00004651"/>
    </source>
</evidence>
<sequence>MATTSPTSVDKLPPLPGDPEGGGVLSGPYRALTLGIVSVVLLLAFEATAVNTAMPVAARELHGLGLYAFAFSGYFTTTLFALVVSGQWCDRRGPLAPLFTGIAVFAAGLVTAGTAANMWLFVAGRAVQGLGGGLVIVALYVVVGRAFPERLRPAVFAAFSAAWVLPSILGPVVSGAVTEHLGWRWVFLAVPVFVLPPLLVMWPPLRRSERAQQPAEARPYDRRRTTDAAMAAVGAGLLQYAGQRLDALALLPALAGAALLGPAVVRLLPAGTLRAVRGLPTVILLRGVAAGAFFAAEAFIPLMMVTQRGLSPTLAGLTLTSGGLSWALGSWLQGRPAAERYRGAMIRAGFVLTAVAIGGAALVLVPAVPTWAAATAWGIGGVGMGMAVASISVLMMKLSEPEETGANSAALQLSDALGNVLLIGLAGVLFAALGGGSLVAAEAHGSTPATPFAVIFLVMAGVALAGAAVAGRGVPGRSGSGRAAAQAFGEAEAAGALAGAEETAGAEDAAGAEPPR</sequence>
<evidence type="ECO:0000256" key="3">
    <source>
        <dbReference type="ARBA" id="ARBA00022989"/>
    </source>
</evidence>
<feature type="transmembrane region" description="Helical" evidence="6">
    <location>
        <begin position="96"/>
        <end position="120"/>
    </location>
</feature>
<dbReference type="InterPro" id="IPR036259">
    <property type="entry name" value="MFS_trans_sf"/>
</dbReference>
<dbReference type="Pfam" id="PF07690">
    <property type="entry name" value="MFS_1"/>
    <property type="match status" value="1"/>
</dbReference>
<proteinExistence type="predicted"/>
<keyword evidence="3 6" id="KW-1133">Transmembrane helix</keyword>
<dbReference type="PANTHER" id="PTHR23501">
    <property type="entry name" value="MAJOR FACILITATOR SUPERFAMILY"/>
    <property type="match status" value="1"/>
</dbReference>
<dbReference type="PANTHER" id="PTHR23501:SF154">
    <property type="entry name" value="MULTIDRUG-EFFLUX TRANSPORTER RV1634-RELATED"/>
    <property type="match status" value="1"/>
</dbReference>
<comment type="subcellular location">
    <subcellularLocation>
        <location evidence="1">Cell membrane</location>
        <topology evidence="1">Multi-pass membrane protein</topology>
    </subcellularLocation>
</comment>
<dbReference type="EMBL" id="BAABIS010000001">
    <property type="protein sequence ID" value="GAA4851013.1"/>
    <property type="molecule type" value="Genomic_DNA"/>
</dbReference>
<feature type="transmembrane region" description="Helical" evidence="6">
    <location>
        <begin position="31"/>
        <end position="58"/>
    </location>
</feature>
<dbReference type="SUPFAM" id="SSF103473">
    <property type="entry name" value="MFS general substrate transporter"/>
    <property type="match status" value="1"/>
</dbReference>